<proteinExistence type="predicted"/>
<name>X0TZL3_9ZZZZ</name>
<gene>
    <name evidence="1" type="ORF">S01H1_26737</name>
</gene>
<sequence length="41" mass="4551">IDRIFAGAELSEHIPADGELVIRDQQQLKCVDVKETAASKR</sequence>
<comment type="caution">
    <text evidence="1">The sequence shown here is derived from an EMBL/GenBank/DDBJ whole genome shotgun (WGS) entry which is preliminary data.</text>
</comment>
<reference evidence="1" key="1">
    <citation type="journal article" date="2014" name="Front. Microbiol.">
        <title>High frequency of phylogenetically diverse reductive dehalogenase-homologous genes in deep subseafloor sedimentary metagenomes.</title>
        <authorList>
            <person name="Kawai M."/>
            <person name="Futagami T."/>
            <person name="Toyoda A."/>
            <person name="Takaki Y."/>
            <person name="Nishi S."/>
            <person name="Hori S."/>
            <person name="Arai W."/>
            <person name="Tsubouchi T."/>
            <person name="Morono Y."/>
            <person name="Uchiyama I."/>
            <person name="Ito T."/>
            <person name="Fujiyama A."/>
            <person name="Inagaki F."/>
            <person name="Takami H."/>
        </authorList>
    </citation>
    <scope>NUCLEOTIDE SEQUENCE</scope>
    <source>
        <strain evidence="1">Expedition CK06-06</strain>
    </source>
</reference>
<organism evidence="1">
    <name type="scientific">marine sediment metagenome</name>
    <dbReference type="NCBI Taxonomy" id="412755"/>
    <lineage>
        <taxon>unclassified sequences</taxon>
        <taxon>metagenomes</taxon>
        <taxon>ecological metagenomes</taxon>
    </lineage>
</organism>
<evidence type="ECO:0000313" key="1">
    <source>
        <dbReference type="EMBL" id="GAF98724.1"/>
    </source>
</evidence>
<feature type="non-terminal residue" evidence="1">
    <location>
        <position position="1"/>
    </location>
</feature>
<dbReference type="AlphaFoldDB" id="X0TZL3"/>
<accession>X0TZL3</accession>
<protein>
    <submittedName>
        <fullName evidence="1">Uncharacterized protein</fullName>
    </submittedName>
</protein>
<dbReference type="EMBL" id="BARS01016224">
    <property type="protein sequence ID" value="GAF98724.1"/>
    <property type="molecule type" value="Genomic_DNA"/>
</dbReference>